<dbReference type="PANTHER" id="PTHR15827:SF2">
    <property type="entry name" value="CYCLIN-DEPENDENT KINASE 2-INTERACTING PROTEIN"/>
    <property type="match status" value="1"/>
</dbReference>
<accession>A0A9W7MIY7</accession>
<keyword evidence="2" id="KW-1185">Reference proteome</keyword>
<organism evidence="1 2">
    <name type="scientific">Hibiscus trionum</name>
    <name type="common">Flower of an hour</name>
    <dbReference type="NCBI Taxonomy" id="183268"/>
    <lineage>
        <taxon>Eukaryota</taxon>
        <taxon>Viridiplantae</taxon>
        <taxon>Streptophyta</taxon>
        <taxon>Embryophyta</taxon>
        <taxon>Tracheophyta</taxon>
        <taxon>Spermatophyta</taxon>
        <taxon>Magnoliopsida</taxon>
        <taxon>eudicotyledons</taxon>
        <taxon>Gunneridae</taxon>
        <taxon>Pentapetalae</taxon>
        <taxon>rosids</taxon>
        <taxon>malvids</taxon>
        <taxon>Malvales</taxon>
        <taxon>Malvaceae</taxon>
        <taxon>Malvoideae</taxon>
        <taxon>Hibiscus</taxon>
    </lineage>
</organism>
<gene>
    <name evidence="1" type="ORF">HRI_004036100</name>
</gene>
<dbReference type="EMBL" id="BSYR01000037">
    <property type="protein sequence ID" value="GMJ03669.1"/>
    <property type="molecule type" value="Genomic_DNA"/>
</dbReference>
<dbReference type="OrthoDB" id="1913984at2759"/>
<dbReference type="AlphaFoldDB" id="A0A9W7MIY7"/>
<comment type="caution">
    <text evidence="1">The sequence shown here is derived from an EMBL/GenBank/DDBJ whole genome shotgun (WGS) entry which is preliminary data.</text>
</comment>
<evidence type="ECO:0000313" key="1">
    <source>
        <dbReference type="EMBL" id="GMJ03669.1"/>
    </source>
</evidence>
<dbReference type="PANTHER" id="PTHR15827">
    <property type="entry name" value="CYCLIN-DEPENDENT KINASE 2-INTERACTING PROTEIN"/>
    <property type="match status" value="1"/>
</dbReference>
<reference evidence="1" key="1">
    <citation type="submission" date="2023-05" db="EMBL/GenBank/DDBJ databases">
        <title>Genome and transcriptome analyses reveal genes involved in the formation of fine ridges on petal epidermal cells in Hibiscus trionum.</title>
        <authorList>
            <person name="Koshimizu S."/>
            <person name="Masuda S."/>
            <person name="Ishii T."/>
            <person name="Shirasu K."/>
            <person name="Hoshino A."/>
            <person name="Arita M."/>
        </authorList>
    </citation>
    <scope>NUCLEOTIDE SEQUENCE</scope>
    <source>
        <strain evidence="1">Hamamatsu line</strain>
    </source>
</reference>
<proteinExistence type="predicted"/>
<dbReference type="Proteomes" id="UP001165190">
    <property type="component" value="Unassembled WGS sequence"/>
</dbReference>
<name>A0A9W7MIY7_HIBTR</name>
<evidence type="ECO:0000313" key="2">
    <source>
        <dbReference type="Proteomes" id="UP001165190"/>
    </source>
</evidence>
<sequence>MNYTTFSPPSYSGRQWRPAAQQNLRNQWSKMSSFRQQWLSSSLSATTHATSLVNACLSQKYMLLMELGALKDMPDVRTKISFKLFK</sequence>
<protein>
    <submittedName>
        <fullName evidence="1">Uncharacterized protein</fullName>
    </submittedName>
</protein>